<comment type="caution">
    <text evidence="1">The sequence shown here is derived from an EMBL/GenBank/DDBJ whole genome shotgun (WGS) entry which is preliminary data.</text>
</comment>
<evidence type="ECO:0000313" key="2">
    <source>
        <dbReference type="Proteomes" id="UP000823775"/>
    </source>
</evidence>
<proteinExistence type="predicted"/>
<name>A0ABS8V609_DATST</name>
<protein>
    <submittedName>
        <fullName evidence="1">Uncharacterized protein</fullName>
    </submittedName>
</protein>
<sequence>PREEHPINAPLALGASHQCQQCAAMRKESRHDDMREVAFTRRCSMRDGHYSKDNNKGGALLCCAIAGRHQGVSNDKNVPPTSTMKRNFKSQVKFIKEQGKPKSTTINTLLFSCSSQVWKLKVFK</sequence>
<accession>A0ABS8V609</accession>
<keyword evidence="2" id="KW-1185">Reference proteome</keyword>
<organism evidence="1 2">
    <name type="scientific">Datura stramonium</name>
    <name type="common">Jimsonweed</name>
    <name type="synonym">Common thornapple</name>
    <dbReference type="NCBI Taxonomy" id="4076"/>
    <lineage>
        <taxon>Eukaryota</taxon>
        <taxon>Viridiplantae</taxon>
        <taxon>Streptophyta</taxon>
        <taxon>Embryophyta</taxon>
        <taxon>Tracheophyta</taxon>
        <taxon>Spermatophyta</taxon>
        <taxon>Magnoliopsida</taxon>
        <taxon>eudicotyledons</taxon>
        <taxon>Gunneridae</taxon>
        <taxon>Pentapetalae</taxon>
        <taxon>asterids</taxon>
        <taxon>lamiids</taxon>
        <taxon>Solanales</taxon>
        <taxon>Solanaceae</taxon>
        <taxon>Solanoideae</taxon>
        <taxon>Datureae</taxon>
        <taxon>Datura</taxon>
    </lineage>
</organism>
<reference evidence="1 2" key="1">
    <citation type="journal article" date="2021" name="BMC Genomics">
        <title>Datura genome reveals duplications of psychoactive alkaloid biosynthetic genes and high mutation rate following tissue culture.</title>
        <authorList>
            <person name="Rajewski A."/>
            <person name="Carter-House D."/>
            <person name="Stajich J."/>
            <person name="Litt A."/>
        </authorList>
    </citation>
    <scope>NUCLEOTIDE SEQUENCE [LARGE SCALE GENOMIC DNA]</scope>
    <source>
        <strain evidence="1">AR-01</strain>
    </source>
</reference>
<dbReference type="EMBL" id="JACEIK010003368">
    <property type="protein sequence ID" value="MCD9641460.1"/>
    <property type="molecule type" value="Genomic_DNA"/>
</dbReference>
<evidence type="ECO:0000313" key="1">
    <source>
        <dbReference type="EMBL" id="MCD9641460.1"/>
    </source>
</evidence>
<gene>
    <name evidence="1" type="ORF">HAX54_027646</name>
</gene>
<feature type="non-terminal residue" evidence="1">
    <location>
        <position position="1"/>
    </location>
</feature>
<dbReference type="Proteomes" id="UP000823775">
    <property type="component" value="Unassembled WGS sequence"/>
</dbReference>